<keyword evidence="16" id="KW-1185">Reference proteome</keyword>
<keyword evidence="9" id="KW-0443">Lipid metabolism</keyword>
<dbReference type="EMBL" id="SOSA01000352">
    <property type="protein sequence ID" value="THC92199.1"/>
    <property type="molecule type" value="Genomic_DNA"/>
</dbReference>
<dbReference type="Proteomes" id="UP000308092">
    <property type="component" value="Unassembled WGS sequence"/>
</dbReference>
<feature type="transmembrane region" description="Helical" evidence="13">
    <location>
        <begin position="83"/>
        <end position="102"/>
    </location>
</feature>
<dbReference type="GeneID" id="54322956"/>
<feature type="transmembrane region" description="Helical" evidence="13">
    <location>
        <begin position="12"/>
        <end position="32"/>
    </location>
</feature>
<evidence type="ECO:0000256" key="1">
    <source>
        <dbReference type="ARBA" id="ARBA00004477"/>
    </source>
</evidence>
<dbReference type="PANTHER" id="PTHR15451">
    <property type="entry name" value="ERGOSTEROL BIOSYNTHETIC PROTEIN 28-RELATED"/>
    <property type="match status" value="1"/>
</dbReference>
<evidence type="ECO:0000256" key="11">
    <source>
        <dbReference type="ARBA" id="ARBA00023166"/>
    </source>
</evidence>
<dbReference type="InterPro" id="IPR005352">
    <property type="entry name" value="Erg28"/>
</dbReference>
<evidence type="ECO:0000313" key="14">
    <source>
        <dbReference type="EMBL" id="KAA8651372.1"/>
    </source>
</evidence>
<keyword evidence="6" id="KW-0752">Steroid biosynthesis</keyword>
<keyword evidence="12" id="KW-0753">Steroid metabolism</keyword>
<gene>
    <name evidence="14" type="ORF">ATNIH1004_000254</name>
    <name evidence="15" type="ORF">EYZ11_008326</name>
</gene>
<evidence type="ECO:0000313" key="17">
    <source>
        <dbReference type="Proteomes" id="UP000324241"/>
    </source>
</evidence>
<keyword evidence="4 13" id="KW-0812">Transmembrane</keyword>
<feature type="transmembrane region" description="Helical" evidence="13">
    <location>
        <begin position="52"/>
        <end position="71"/>
    </location>
</feature>
<evidence type="ECO:0000256" key="12">
    <source>
        <dbReference type="ARBA" id="ARBA00023221"/>
    </source>
</evidence>
<keyword evidence="10 13" id="KW-0472">Membrane</keyword>
<dbReference type="GO" id="GO:0030674">
    <property type="term" value="F:protein-macromolecule adaptor activity"/>
    <property type="evidence" value="ECO:0007669"/>
    <property type="project" value="TreeGrafter"/>
</dbReference>
<evidence type="ECO:0000256" key="13">
    <source>
        <dbReference type="SAM" id="Phobius"/>
    </source>
</evidence>
<reference evidence="15 16" key="1">
    <citation type="submission" date="2019-03" db="EMBL/GenBank/DDBJ databases">
        <title>The genome sequence of a newly discovered highly antifungal drug resistant Aspergillus species, Aspergillus tanneri NIH 1004.</title>
        <authorList>
            <person name="Mounaud S."/>
            <person name="Singh I."/>
            <person name="Joardar V."/>
            <person name="Pakala S."/>
            <person name="Pakala S."/>
            <person name="Venepally P."/>
            <person name="Hoover J."/>
            <person name="Nierman W."/>
            <person name="Chung J."/>
            <person name="Losada L."/>
        </authorList>
    </citation>
    <scope>NUCLEOTIDE SEQUENCE [LARGE SCALE GENOMIC DNA]</scope>
    <source>
        <strain evidence="15 16">NIH1004</strain>
    </source>
</reference>
<evidence type="ECO:0000256" key="10">
    <source>
        <dbReference type="ARBA" id="ARBA00023136"/>
    </source>
</evidence>
<keyword evidence="8" id="KW-0756">Sterol biosynthesis</keyword>
<keyword evidence="3" id="KW-0444">Lipid biosynthesis</keyword>
<keyword evidence="5" id="KW-0256">Endoplasmic reticulum</keyword>
<dbReference type="GO" id="GO:0005789">
    <property type="term" value="C:endoplasmic reticulum membrane"/>
    <property type="evidence" value="ECO:0007669"/>
    <property type="project" value="UniProtKB-SubCell"/>
</dbReference>
<evidence type="ECO:0000256" key="9">
    <source>
        <dbReference type="ARBA" id="ARBA00023098"/>
    </source>
</evidence>
<comment type="similarity">
    <text evidence="2">Belongs to the ERG28 family.</text>
</comment>
<organism evidence="15 16">
    <name type="scientific">Aspergillus tanneri</name>
    <dbReference type="NCBI Taxonomy" id="1220188"/>
    <lineage>
        <taxon>Eukaryota</taxon>
        <taxon>Fungi</taxon>
        <taxon>Dikarya</taxon>
        <taxon>Ascomycota</taxon>
        <taxon>Pezizomycotina</taxon>
        <taxon>Eurotiomycetes</taxon>
        <taxon>Eurotiomycetidae</taxon>
        <taxon>Eurotiales</taxon>
        <taxon>Aspergillaceae</taxon>
        <taxon>Aspergillus</taxon>
        <taxon>Aspergillus subgen. Circumdati</taxon>
    </lineage>
</organism>
<dbReference type="AlphaFoldDB" id="A0A4S3JAQ2"/>
<evidence type="ECO:0000256" key="3">
    <source>
        <dbReference type="ARBA" id="ARBA00022516"/>
    </source>
</evidence>
<protein>
    <recommendedName>
        <fullName evidence="18">Ergosterol biosynthesis protein</fullName>
    </recommendedName>
</protein>
<name>A0A4S3JAQ2_9EURO</name>
<evidence type="ECO:0000256" key="5">
    <source>
        <dbReference type="ARBA" id="ARBA00022824"/>
    </source>
</evidence>
<evidence type="ECO:0000256" key="2">
    <source>
        <dbReference type="ARBA" id="ARBA00005377"/>
    </source>
</evidence>
<evidence type="ECO:0000256" key="8">
    <source>
        <dbReference type="ARBA" id="ARBA00023011"/>
    </source>
</evidence>
<dbReference type="EMBL" id="QUQM01000002">
    <property type="protein sequence ID" value="KAA8651372.1"/>
    <property type="molecule type" value="Genomic_DNA"/>
</dbReference>
<evidence type="ECO:0000313" key="15">
    <source>
        <dbReference type="EMBL" id="THC92199.1"/>
    </source>
</evidence>
<dbReference type="OrthoDB" id="6485510at2759"/>
<evidence type="ECO:0000256" key="4">
    <source>
        <dbReference type="ARBA" id="ARBA00022692"/>
    </source>
</evidence>
<dbReference type="STRING" id="1220188.A0A4S3JAQ2"/>
<feature type="transmembrane region" description="Helical" evidence="13">
    <location>
        <begin position="109"/>
        <end position="126"/>
    </location>
</feature>
<evidence type="ECO:0000313" key="16">
    <source>
        <dbReference type="Proteomes" id="UP000308092"/>
    </source>
</evidence>
<dbReference type="GO" id="GO:0016126">
    <property type="term" value="P:sterol biosynthetic process"/>
    <property type="evidence" value="ECO:0007669"/>
    <property type="project" value="UniProtKB-KW"/>
</dbReference>
<keyword evidence="11" id="KW-1207">Sterol metabolism</keyword>
<dbReference type="RefSeq" id="XP_033430733.1">
    <property type="nucleotide sequence ID" value="XM_033564976.1"/>
</dbReference>
<keyword evidence="7 13" id="KW-1133">Transmembrane helix</keyword>
<evidence type="ECO:0000256" key="6">
    <source>
        <dbReference type="ARBA" id="ARBA00022955"/>
    </source>
</evidence>
<dbReference type="Pfam" id="PF03694">
    <property type="entry name" value="Erg28"/>
    <property type="match status" value="1"/>
</dbReference>
<reference evidence="14 17" key="2">
    <citation type="submission" date="2019-08" db="EMBL/GenBank/DDBJ databases">
        <title>The genome sequence of a newly discovered highly antifungal drug resistant Aspergillus species, Aspergillus tanneri NIH 1004.</title>
        <authorList>
            <person name="Mounaud S."/>
            <person name="Singh I."/>
            <person name="Joardar V."/>
            <person name="Pakala S."/>
            <person name="Pakala S."/>
            <person name="Venepally P."/>
            <person name="Chung J.K."/>
            <person name="Losada L."/>
            <person name="Nierman W.C."/>
        </authorList>
    </citation>
    <scope>NUCLEOTIDE SEQUENCE [LARGE SCALE GENOMIC DNA]</scope>
    <source>
        <strain evidence="14 17">NIH1004</strain>
    </source>
</reference>
<evidence type="ECO:0008006" key="18">
    <source>
        <dbReference type="Google" id="ProtNLM"/>
    </source>
</evidence>
<proteinExistence type="inferred from homology"/>
<accession>A0A4S3JAQ2</accession>
<dbReference type="VEuPathDB" id="FungiDB:EYZ11_008326"/>
<comment type="caution">
    <text evidence="15">The sequence shown here is derived from an EMBL/GenBank/DDBJ whole genome shotgun (WGS) entry which is preliminary data.</text>
</comment>
<dbReference type="Proteomes" id="UP000324241">
    <property type="component" value="Unassembled WGS sequence"/>
</dbReference>
<dbReference type="PANTHER" id="PTHR15451:SF19">
    <property type="entry name" value="ERGOSTEROL BIOSYNTHETIC PROTEIN 28 HOMOLOG"/>
    <property type="match status" value="1"/>
</dbReference>
<comment type="subcellular location">
    <subcellularLocation>
        <location evidence="1">Endoplasmic reticulum membrane</location>
        <topology evidence="1">Multi-pass membrane protein</topology>
    </subcellularLocation>
</comment>
<evidence type="ECO:0000256" key="7">
    <source>
        <dbReference type="ARBA" id="ARBA00022989"/>
    </source>
</evidence>
<sequence>MSWPPSTQEGYLPYFLLFSSFTAITYSLVTYLSPILCLKQFSGPRAPPKTTLLAHVYGVKNVYIALIRFYAAYNIHNRPLYDLGIASFAGILFLYLGECFVWRTIRFREAVMAFVPVGLAFVWMVGQRGWYVGA</sequence>